<protein>
    <submittedName>
        <fullName evidence="6">Uncharacterized protein</fullName>
    </submittedName>
</protein>
<dbReference type="InterPro" id="IPR031488">
    <property type="entry name" value="Zn_ribbon_mio"/>
</dbReference>
<evidence type="ECO:0000313" key="6">
    <source>
        <dbReference type="EMBL" id="CZS93530.1"/>
    </source>
</evidence>
<feature type="domain" description="GATOR2 complex protein MIO zinc-ribbon like" evidence="4">
    <location>
        <begin position="953"/>
        <end position="1035"/>
    </location>
</feature>
<dbReference type="GO" id="GO:0005737">
    <property type="term" value="C:cytoplasm"/>
    <property type="evidence" value="ECO:0007669"/>
    <property type="project" value="TreeGrafter"/>
</dbReference>
<dbReference type="SMART" id="SM00320">
    <property type="entry name" value="WD40"/>
    <property type="match status" value="3"/>
</dbReference>
<dbReference type="PANTHER" id="PTHR16453">
    <property type="entry name" value="WD40 DOMAIN-CONTAINING PROTEIN MIO FAMILY MEMBER"/>
    <property type="match status" value="1"/>
</dbReference>
<evidence type="ECO:0000313" key="7">
    <source>
        <dbReference type="Proteomes" id="UP000178129"/>
    </source>
</evidence>
<dbReference type="EMBL" id="FJUW01000007">
    <property type="protein sequence ID" value="CZS93530.1"/>
    <property type="molecule type" value="Genomic_DNA"/>
</dbReference>
<gene>
    <name evidence="6" type="ORF">RCO7_10584</name>
</gene>
<dbReference type="InParanoid" id="A0A1E1K6K5"/>
<evidence type="ECO:0000256" key="3">
    <source>
        <dbReference type="ARBA" id="ARBA00022737"/>
    </source>
</evidence>
<evidence type="ECO:0000259" key="4">
    <source>
        <dbReference type="Pfam" id="PF17034"/>
    </source>
</evidence>
<comment type="similarity">
    <text evidence="1">Belongs to the WD repeat mio family.</text>
</comment>
<sequence>MDRNEGIIRWSPDLSRDEFTIFNLNNKVCHLYEATGHAQPPPGRFDYKRISKHTELPAVNTYDWSPTVRGLVAVGTAHGEVSLLRLDDNSNACLTLPLKLQRPCQSVSFNTTGLLAVGLDRVRNDSCLQVWDINERLAGWKSDEKGWSVPSTNSIEPKKKLEGSTSITSIRFFDDQPRTLVAGVKNQSVRIHDLRDPNSVVINFPTRCNNNIAIDHLDPNYFASSSLDQPGVIIWDRRAGGRSIASPMYLESFDQEEVPWGAVLRLDRAIEIDKNTYVKQLRYSREQRGALGVLSSAGQLQILQTKKEFIEPGSSNDVDGSPELLEIKKSYDLEYPYFEHNHRRKYEHRIVSFDWLNLGTSELQGRVIALRANGEFEIVQMPATTANQMSQLIPWKPPYHDGDLYLDLMHFADPAEQEKILAPLASIAVKSDVAVFGPERFTTEKMISALYEEVKKSLESTEDLVVDLLAPQSTALGARTSTASVPESVDDFIQLSLEPKESKRQSAFAVTSSESALFATLSSREQNEKSHFTATSRNPSTKATREHLNHVMLHRAVQGYLFEPKANRDVVVDDPWLQDVWEWIAGAEEATQDDGMVSMPLDLSYMGVYTIWMNLLGENSQSRLIDSTLFPDSSQWERLISAINNRAGRPNFEGVQTSKPHHRQLCLAICGLLKSSEQLEEDLIELEKAGKYTTAAAWALFEGVPERAVQILKNGGNELLFIAMALDIKLKNNASLDLYDTEWSKALESHPQMGADPYLRAIYGYITTGNWRAIADARSLPLRDRTCVALRNFSDEKLTEWLTKEMEEAIRTGDIEGIVLAGITDNMVDIFAKYIEKFMDYQTPILVMSFCYPRYINDIRCDAWRKAYKDFLQRHKKYILRVKFEQQSTIKSRLRDDTPVIKPPPRQITIRCLNCDANTANDLENSGATANSPLNLSSSTTKININPLTSFGTNAGLSCPRCGCHLPRCAVCMEIVGLPRSDRPEMSTDDRMKRMANFPTFCLRCKHVQHMDHSIAWFQRHNECPVPECQCACNESRGRERS</sequence>
<dbReference type="Gene3D" id="2.130.10.10">
    <property type="entry name" value="YVTN repeat-like/Quinoprotein amine dehydrogenase"/>
    <property type="match status" value="1"/>
</dbReference>
<dbReference type="InterPro" id="IPR037593">
    <property type="entry name" value="MIOS/Sea4"/>
</dbReference>
<dbReference type="SUPFAM" id="SSF50978">
    <property type="entry name" value="WD40 repeat-like"/>
    <property type="match status" value="1"/>
</dbReference>
<dbReference type="FunCoup" id="A0A1E1K6K5">
    <property type="interactions" value="723"/>
</dbReference>
<evidence type="ECO:0000256" key="1">
    <source>
        <dbReference type="ARBA" id="ARBA00009713"/>
    </source>
</evidence>
<name>A0A1E1K6K5_9HELO</name>
<dbReference type="FunFam" id="2.130.10.10:FF:001167">
    <property type="entry name" value="Uncharacterized protein"/>
    <property type="match status" value="1"/>
</dbReference>
<dbReference type="GO" id="GO:1904263">
    <property type="term" value="P:positive regulation of TORC1 signaling"/>
    <property type="evidence" value="ECO:0007669"/>
    <property type="project" value="TreeGrafter"/>
</dbReference>
<comment type="caution">
    <text evidence="6">The sequence shown here is derived from an EMBL/GenBank/DDBJ whole genome shotgun (WGS) entry which is preliminary data.</text>
</comment>
<dbReference type="PANTHER" id="PTHR16453:SF9">
    <property type="entry name" value="GATOR COMPLEX PROTEIN MIOS"/>
    <property type="match status" value="1"/>
</dbReference>
<organism evidence="6 7">
    <name type="scientific">Rhynchosporium graminicola</name>
    <dbReference type="NCBI Taxonomy" id="2792576"/>
    <lineage>
        <taxon>Eukaryota</taxon>
        <taxon>Fungi</taxon>
        <taxon>Dikarya</taxon>
        <taxon>Ascomycota</taxon>
        <taxon>Pezizomycotina</taxon>
        <taxon>Leotiomycetes</taxon>
        <taxon>Helotiales</taxon>
        <taxon>Ploettnerulaceae</taxon>
        <taxon>Rhynchosporium</taxon>
    </lineage>
</organism>
<dbReference type="Pfam" id="PF17034">
    <property type="entry name" value="zinc_ribbon_16"/>
    <property type="match status" value="1"/>
</dbReference>
<reference evidence="7" key="1">
    <citation type="submission" date="2016-03" db="EMBL/GenBank/DDBJ databases">
        <authorList>
            <person name="Ploux O."/>
        </authorList>
    </citation>
    <scope>NUCLEOTIDE SEQUENCE [LARGE SCALE GENOMIC DNA]</scope>
    <source>
        <strain evidence="7">UK7</strain>
    </source>
</reference>
<dbReference type="AlphaFoldDB" id="A0A1E1K6K5"/>
<evidence type="ECO:0000256" key="2">
    <source>
        <dbReference type="ARBA" id="ARBA00022574"/>
    </source>
</evidence>
<dbReference type="InterPro" id="IPR001680">
    <property type="entry name" value="WD40_rpt"/>
</dbReference>
<dbReference type="InterPro" id="IPR015943">
    <property type="entry name" value="WD40/YVTN_repeat-like_dom_sf"/>
</dbReference>
<evidence type="ECO:0000259" key="5">
    <source>
        <dbReference type="Pfam" id="PF21719"/>
    </source>
</evidence>
<dbReference type="InterPro" id="IPR036322">
    <property type="entry name" value="WD40_repeat_dom_sf"/>
</dbReference>
<keyword evidence="3" id="KW-0677">Repeat</keyword>
<accession>A0A1E1K6K5</accession>
<feature type="domain" description="MIOS-like alpha-solenoid" evidence="5">
    <location>
        <begin position="552"/>
        <end position="790"/>
    </location>
</feature>
<keyword evidence="7" id="KW-1185">Reference proteome</keyword>
<dbReference type="CDD" id="cd16691">
    <property type="entry name" value="mRING-H2-C3H3C2_Mio"/>
    <property type="match status" value="1"/>
</dbReference>
<dbReference type="InterPro" id="IPR049092">
    <property type="entry name" value="MIOS_a-sol"/>
</dbReference>
<dbReference type="Pfam" id="PF21719">
    <property type="entry name" value="MIOS_a-sol"/>
    <property type="match status" value="1"/>
</dbReference>
<dbReference type="STRING" id="914237.A0A1E1K6K5"/>
<proteinExistence type="inferred from homology"/>
<dbReference type="Proteomes" id="UP000178129">
    <property type="component" value="Unassembled WGS sequence"/>
</dbReference>
<keyword evidence="2" id="KW-0853">WD repeat</keyword>